<dbReference type="CDD" id="cd06183">
    <property type="entry name" value="cyt_b5_reduct_like"/>
    <property type="match status" value="1"/>
</dbReference>
<evidence type="ECO:0000256" key="6">
    <source>
        <dbReference type="ARBA" id="ARBA00022827"/>
    </source>
</evidence>
<keyword evidence="8" id="KW-0520">NAD</keyword>
<evidence type="ECO:0000256" key="2">
    <source>
        <dbReference type="ARBA" id="ARBA00004173"/>
    </source>
</evidence>
<evidence type="ECO:0000256" key="11">
    <source>
        <dbReference type="SAM" id="MobiDB-lite"/>
    </source>
</evidence>
<feature type="binding site" evidence="10">
    <location>
        <position position="139"/>
    </location>
    <ligand>
        <name>FAD</name>
        <dbReference type="ChEBI" id="CHEBI:57692"/>
    </ligand>
</feature>
<dbReference type="InterPro" id="IPR017927">
    <property type="entry name" value="FAD-bd_FR_type"/>
</dbReference>
<comment type="subcellular location">
    <subcellularLocation>
        <location evidence="2">Mitochondrion</location>
    </subcellularLocation>
</comment>
<comment type="similarity">
    <text evidence="3">Belongs to the flavoprotein pyridine nucleotide cytochrome reductase family.</text>
</comment>
<evidence type="ECO:0000256" key="1">
    <source>
        <dbReference type="ARBA" id="ARBA00001974"/>
    </source>
</evidence>
<dbReference type="InterPro" id="IPR017938">
    <property type="entry name" value="Riboflavin_synthase-like_b-brl"/>
</dbReference>
<dbReference type="SUPFAM" id="SSF52343">
    <property type="entry name" value="Ferredoxin reductase-like, C-terminal NADP-linked domain"/>
    <property type="match status" value="1"/>
</dbReference>
<dbReference type="Gene3D" id="2.40.30.10">
    <property type="entry name" value="Translation factors"/>
    <property type="match status" value="1"/>
</dbReference>
<evidence type="ECO:0000256" key="7">
    <source>
        <dbReference type="ARBA" id="ARBA00023002"/>
    </source>
</evidence>
<keyword evidence="5 10" id="KW-0285">Flavoprotein</keyword>
<accession>A0ABD1SJ46</accession>
<dbReference type="SUPFAM" id="SSF63380">
    <property type="entry name" value="Riboflavin synthase domain-like"/>
    <property type="match status" value="1"/>
</dbReference>
<evidence type="ECO:0000256" key="3">
    <source>
        <dbReference type="ARBA" id="ARBA00006105"/>
    </source>
</evidence>
<feature type="binding site" evidence="10">
    <location>
        <position position="141"/>
    </location>
    <ligand>
        <name>FAD</name>
        <dbReference type="ChEBI" id="CHEBI:57692"/>
    </ligand>
</feature>
<dbReference type="PROSITE" id="PS51384">
    <property type="entry name" value="FAD_FR"/>
    <property type="match status" value="1"/>
</dbReference>
<keyword evidence="6 10" id="KW-0274">FAD</keyword>
<feature type="binding site" evidence="10">
    <location>
        <position position="124"/>
    </location>
    <ligand>
        <name>FAD</name>
        <dbReference type="ChEBI" id="CHEBI:57692"/>
    </ligand>
</feature>
<feature type="domain" description="FAD-binding FR-type" evidence="12">
    <location>
        <begin position="65"/>
        <end position="173"/>
    </location>
</feature>
<dbReference type="Pfam" id="PF00970">
    <property type="entry name" value="FAD_binding_6"/>
    <property type="match status" value="1"/>
</dbReference>
<feature type="region of interest" description="Disordered" evidence="11">
    <location>
        <begin position="269"/>
        <end position="290"/>
    </location>
</feature>
<dbReference type="Proteomes" id="UP001604277">
    <property type="component" value="Unassembled WGS sequence"/>
</dbReference>
<gene>
    <name evidence="13" type="ORF">Fot_34588</name>
</gene>
<dbReference type="Gene3D" id="3.40.50.80">
    <property type="entry name" value="Nucleotide-binding domain of ferredoxin-NADP reductase (FNR) module"/>
    <property type="match status" value="2"/>
</dbReference>
<sequence length="398" mass="43461">MAMFFKRLSKAAPIAFGGTNFRFPFGALAAISGGFSYYYYCSSPNLVYLDQLNEDASPKVALNPDKWIEFKLQDKAQVSHNSQLFRFSFDPTAKLGLDVASCIITRAPAGQNPEGKPKYVIRPYTPISDPDAKGYFDLLIKVYPEGKMSQHFASLKPGDVVEVKGPIEKLRYSPNMKKHIGMIAGGTGITPMLQIIDAILKNPDDNTRDALAARHPNLKVFYTVDNPTKDWQGGTGYISNDMVKKGFPGPGDDTLILVCGPPGLMKHISGDKAQDRSQGEPQHHHVMPSHPAVLLGGQPQTQLTQPQHNNSYPNSTVTPTNTNVNNTSGMIQHQQNPNPRFPFNSVGAPKPLDHYPDGSPSAGVGGFSIEPSRKKGVDPESTLLITALGWDFYLLLSP</sequence>
<dbReference type="FunFam" id="2.40.30.10:FF:000032">
    <property type="entry name" value="NADH-cytochrome b5 reductase"/>
    <property type="match status" value="1"/>
</dbReference>
<feature type="binding site" evidence="10">
    <location>
        <position position="190"/>
    </location>
    <ligand>
        <name>FAD</name>
        <dbReference type="ChEBI" id="CHEBI:57692"/>
    </ligand>
</feature>
<dbReference type="GO" id="GO:0090524">
    <property type="term" value="F:cytochrome-b5 reductase activity, acting on NADH"/>
    <property type="evidence" value="ECO:0007669"/>
    <property type="project" value="UniProtKB-EC"/>
</dbReference>
<evidence type="ECO:0000313" key="14">
    <source>
        <dbReference type="Proteomes" id="UP001604277"/>
    </source>
</evidence>
<dbReference type="EC" id="1.6.2.2" evidence="4"/>
<dbReference type="PANTHER" id="PTHR19370">
    <property type="entry name" value="NADH-CYTOCHROME B5 REDUCTASE"/>
    <property type="match status" value="1"/>
</dbReference>
<feature type="binding site" evidence="10">
    <location>
        <position position="149"/>
    </location>
    <ligand>
        <name>FAD</name>
        <dbReference type="ChEBI" id="CHEBI:57692"/>
    </ligand>
</feature>
<dbReference type="EMBL" id="JBFOLJ010000010">
    <property type="protein sequence ID" value="KAL2500740.1"/>
    <property type="molecule type" value="Genomic_DNA"/>
</dbReference>
<evidence type="ECO:0000256" key="5">
    <source>
        <dbReference type="ARBA" id="ARBA00022630"/>
    </source>
</evidence>
<evidence type="ECO:0000256" key="4">
    <source>
        <dbReference type="ARBA" id="ARBA00012011"/>
    </source>
</evidence>
<feature type="binding site" evidence="10">
    <location>
        <position position="122"/>
    </location>
    <ligand>
        <name>FAD</name>
        <dbReference type="ChEBI" id="CHEBI:57692"/>
    </ligand>
</feature>
<feature type="compositionally biased region" description="Basic and acidic residues" evidence="11">
    <location>
        <begin position="269"/>
        <end position="283"/>
    </location>
</feature>
<dbReference type="GO" id="GO:0005739">
    <property type="term" value="C:mitochondrion"/>
    <property type="evidence" value="ECO:0007669"/>
    <property type="project" value="UniProtKB-SubCell"/>
</dbReference>
<dbReference type="AlphaFoldDB" id="A0ABD1SJ46"/>
<dbReference type="PRINTS" id="PR00406">
    <property type="entry name" value="CYTB5RDTASE"/>
</dbReference>
<feature type="binding site" evidence="10">
    <location>
        <position position="148"/>
    </location>
    <ligand>
        <name>FAD</name>
        <dbReference type="ChEBI" id="CHEBI:57692"/>
    </ligand>
</feature>
<feature type="binding site" evidence="10">
    <location>
        <position position="147"/>
    </location>
    <ligand>
        <name>FAD</name>
        <dbReference type="ChEBI" id="CHEBI:57692"/>
    </ligand>
</feature>
<proteinExistence type="inferred from homology"/>
<comment type="caution">
    <text evidence="13">The sequence shown here is derived from an EMBL/GenBank/DDBJ whole genome shotgun (WGS) entry which is preliminary data.</text>
</comment>
<dbReference type="InterPro" id="IPR001834">
    <property type="entry name" value="CBR-like"/>
</dbReference>
<evidence type="ECO:0000256" key="10">
    <source>
        <dbReference type="PIRSR" id="PIRSR601834-1"/>
    </source>
</evidence>
<dbReference type="InterPro" id="IPR039261">
    <property type="entry name" value="FNR_nucleotide-bd"/>
</dbReference>
<dbReference type="InterPro" id="IPR008333">
    <property type="entry name" value="Cbr1-like_FAD-bd_dom"/>
</dbReference>
<name>A0ABD1SJ46_9LAMI</name>
<feature type="binding site" evidence="10">
    <location>
        <position position="123"/>
    </location>
    <ligand>
        <name>FAD</name>
        <dbReference type="ChEBI" id="CHEBI:57692"/>
    </ligand>
</feature>
<organism evidence="13 14">
    <name type="scientific">Forsythia ovata</name>
    <dbReference type="NCBI Taxonomy" id="205694"/>
    <lineage>
        <taxon>Eukaryota</taxon>
        <taxon>Viridiplantae</taxon>
        <taxon>Streptophyta</taxon>
        <taxon>Embryophyta</taxon>
        <taxon>Tracheophyta</taxon>
        <taxon>Spermatophyta</taxon>
        <taxon>Magnoliopsida</taxon>
        <taxon>eudicotyledons</taxon>
        <taxon>Gunneridae</taxon>
        <taxon>Pentapetalae</taxon>
        <taxon>asterids</taxon>
        <taxon>lamiids</taxon>
        <taxon>Lamiales</taxon>
        <taxon>Oleaceae</taxon>
        <taxon>Forsythieae</taxon>
        <taxon>Forsythia</taxon>
    </lineage>
</organism>
<dbReference type="PANTHER" id="PTHR19370:SF171">
    <property type="entry name" value="NADH-CYTOCHROME B5 REDUCTASE 2"/>
    <property type="match status" value="1"/>
</dbReference>
<keyword evidence="9" id="KW-0496">Mitochondrion</keyword>
<keyword evidence="14" id="KW-1185">Reference proteome</keyword>
<reference evidence="14" key="1">
    <citation type="submission" date="2024-07" db="EMBL/GenBank/DDBJ databases">
        <title>Two chromosome-level genome assemblies of Korean endemic species Abeliophyllum distichum and Forsythia ovata (Oleaceae).</title>
        <authorList>
            <person name="Jang H."/>
        </authorList>
    </citation>
    <scope>NUCLEOTIDE SEQUENCE [LARGE SCALE GENOMIC DNA]</scope>
</reference>
<dbReference type="Pfam" id="PF00175">
    <property type="entry name" value="NAD_binding_1"/>
    <property type="match status" value="2"/>
</dbReference>
<evidence type="ECO:0000259" key="12">
    <source>
        <dbReference type="PROSITE" id="PS51384"/>
    </source>
</evidence>
<evidence type="ECO:0000313" key="13">
    <source>
        <dbReference type="EMBL" id="KAL2500740.1"/>
    </source>
</evidence>
<protein>
    <recommendedName>
        <fullName evidence="4">cytochrome-b5 reductase</fullName>
        <ecNumber evidence="4">1.6.2.2</ecNumber>
    </recommendedName>
</protein>
<dbReference type="InterPro" id="IPR001433">
    <property type="entry name" value="OxRdtase_FAD/NAD-bd"/>
</dbReference>
<comment type="cofactor">
    <cofactor evidence="1 10">
        <name>FAD</name>
        <dbReference type="ChEBI" id="CHEBI:57692"/>
    </cofactor>
</comment>
<keyword evidence="7" id="KW-0560">Oxidoreductase</keyword>
<evidence type="ECO:0000256" key="8">
    <source>
        <dbReference type="ARBA" id="ARBA00023027"/>
    </source>
</evidence>
<evidence type="ECO:0000256" key="9">
    <source>
        <dbReference type="ARBA" id="ARBA00023128"/>
    </source>
</evidence>